<feature type="compositionally biased region" description="Polar residues" evidence="1">
    <location>
        <begin position="1"/>
        <end position="12"/>
    </location>
</feature>
<evidence type="ECO:0000313" key="3">
    <source>
        <dbReference type="Proteomes" id="UP000013015"/>
    </source>
</evidence>
<dbReference type="PATRIC" id="fig|888050.3.peg.772"/>
<gene>
    <name evidence="2" type="ORF">HMPREF9004_0814</name>
</gene>
<comment type="caution">
    <text evidence="2">The sequence shown here is derived from an EMBL/GenBank/DDBJ whole genome shotgun (WGS) entry which is preliminary data.</text>
</comment>
<proteinExistence type="predicted"/>
<dbReference type="Proteomes" id="UP000013015">
    <property type="component" value="Unassembled WGS sequence"/>
</dbReference>
<protein>
    <submittedName>
        <fullName evidence="2">Uncharacterized protein</fullName>
    </submittedName>
</protein>
<feature type="region of interest" description="Disordered" evidence="1">
    <location>
        <begin position="1"/>
        <end position="39"/>
    </location>
</feature>
<sequence length="39" mass="4284">MNAKGAQSTSSGRPKWKWALNQPGNFSTPEAPRMTKPPQ</sequence>
<keyword evidence="3" id="KW-1185">Reference proteome</keyword>
<name>N6W6W2_9ACTO</name>
<evidence type="ECO:0000313" key="2">
    <source>
        <dbReference type="EMBL" id="ENO18245.1"/>
    </source>
</evidence>
<evidence type="ECO:0000256" key="1">
    <source>
        <dbReference type="SAM" id="MobiDB-lite"/>
    </source>
</evidence>
<reference evidence="2 3" key="1">
    <citation type="submission" date="2013-03" db="EMBL/GenBank/DDBJ databases">
        <title>Reference genome for the Human Microbiome Project.</title>
        <authorList>
            <person name="Aqrawi P."/>
            <person name="Ayvaz T."/>
            <person name="Bess C."/>
            <person name="Blankenburg K."/>
            <person name="Coyle M."/>
            <person name="Deng J."/>
            <person name="Forbes L."/>
            <person name="Fowler G."/>
            <person name="Francisco L."/>
            <person name="Fu Q."/>
            <person name="Gibbs R."/>
            <person name="Gross S."/>
            <person name="Gubbala S."/>
            <person name="Hale W."/>
            <person name="Hemphill L."/>
            <person name="Highlander S."/>
            <person name="Hirani K."/>
            <person name="Jackson L."/>
            <person name="Jakkamsetti A."/>
            <person name="Javaid M."/>
            <person name="Jayaseelan J.C."/>
            <person name="Jiang H."/>
            <person name="Joshi V."/>
            <person name="Korchina V."/>
            <person name="Kovar C."/>
            <person name="Lara F."/>
            <person name="Lee S."/>
            <person name="Liu Y."/>
            <person name="Mata R."/>
            <person name="Mathew T."/>
            <person name="Munidasa M."/>
            <person name="Muzny D."/>
            <person name="Nazareth L."/>
            <person name="Ngo R."/>
            <person name="Nguyen L."/>
            <person name="Nguyen N."/>
            <person name="Okwuonu G."/>
            <person name="Ongeri F."/>
            <person name="Palculict T."/>
            <person name="Patil S."/>
            <person name="Petrosino J."/>
            <person name="Pham C."/>
            <person name="Pham P."/>
            <person name="Pu L.-L."/>
            <person name="Qin X."/>
            <person name="Qu J."/>
            <person name="Reid J."/>
            <person name="Ross M."/>
            <person name="Ruth R."/>
            <person name="Saada N."/>
            <person name="San Lucas F."/>
            <person name="Santibanez J."/>
            <person name="Shang Y."/>
            <person name="Simmons D."/>
            <person name="Song X.-Z."/>
            <person name="Tang L.-Y."/>
            <person name="Thornton R."/>
            <person name="Warren J."/>
            <person name="Weissenberger G."/>
            <person name="Wilczek-Boney K."/>
            <person name="Worley K."/>
            <person name="Youmans B."/>
            <person name="Zhang J."/>
            <person name="Zhang L."/>
            <person name="Zhao Z."/>
            <person name="Zhou C."/>
            <person name="Zhu D."/>
            <person name="Zhu Y."/>
        </authorList>
    </citation>
    <scope>NUCLEOTIDE SEQUENCE [LARGE SCALE GENOMIC DNA]</scope>
    <source>
        <strain evidence="2 3">F0333</strain>
    </source>
</reference>
<dbReference type="HOGENOM" id="CLU_3303254_0_0_11"/>
<dbReference type="EMBL" id="AQHZ01000015">
    <property type="protein sequence ID" value="ENO18245.1"/>
    <property type="molecule type" value="Genomic_DNA"/>
</dbReference>
<organism evidence="2 3">
    <name type="scientific">Schaalia cardiffensis F0333</name>
    <dbReference type="NCBI Taxonomy" id="888050"/>
    <lineage>
        <taxon>Bacteria</taxon>
        <taxon>Bacillati</taxon>
        <taxon>Actinomycetota</taxon>
        <taxon>Actinomycetes</taxon>
        <taxon>Actinomycetales</taxon>
        <taxon>Actinomycetaceae</taxon>
        <taxon>Schaalia</taxon>
    </lineage>
</organism>
<dbReference type="AlphaFoldDB" id="N6W6W2"/>
<accession>N6W6W2</accession>